<evidence type="ECO:0000256" key="1">
    <source>
        <dbReference type="SAM" id="MobiDB-lite"/>
    </source>
</evidence>
<dbReference type="AlphaFoldDB" id="A0A183H6L0"/>
<evidence type="ECO:0000313" key="2">
    <source>
        <dbReference type="EMBL" id="VDO35365.1"/>
    </source>
</evidence>
<feature type="region of interest" description="Disordered" evidence="1">
    <location>
        <begin position="1"/>
        <end position="22"/>
    </location>
</feature>
<evidence type="ECO:0000313" key="3">
    <source>
        <dbReference type="Proteomes" id="UP000267606"/>
    </source>
</evidence>
<feature type="compositionally biased region" description="Basic and acidic residues" evidence="1">
    <location>
        <begin position="1"/>
        <end position="12"/>
    </location>
</feature>
<organism evidence="4">
    <name type="scientific">Onchocerca flexuosa</name>
    <dbReference type="NCBI Taxonomy" id="387005"/>
    <lineage>
        <taxon>Eukaryota</taxon>
        <taxon>Metazoa</taxon>
        <taxon>Ecdysozoa</taxon>
        <taxon>Nematoda</taxon>
        <taxon>Chromadorea</taxon>
        <taxon>Rhabditida</taxon>
        <taxon>Spirurina</taxon>
        <taxon>Spiruromorpha</taxon>
        <taxon>Filarioidea</taxon>
        <taxon>Onchocercidae</taxon>
        <taxon>Onchocerca</taxon>
    </lineage>
</organism>
<dbReference type="Proteomes" id="UP000267606">
    <property type="component" value="Unassembled WGS sequence"/>
</dbReference>
<accession>A0A183H6L0</accession>
<reference evidence="4" key="1">
    <citation type="submission" date="2016-06" db="UniProtKB">
        <authorList>
            <consortium name="WormBaseParasite"/>
        </authorList>
    </citation>
    <scope>IDENTIFICATION</scope>
</reference>
<evidence type="ECO:0000313" key="4">
    <source>
        <dbReference type="WBParaSite" id="OFLC_0000312101-mRNA-1"/>
    </source>
</evidence>
<proteinExistence type="predicted"/>
<sequence length="70" mass="7744">MEHYSRRNHDANSKGIGSRVSALPPSLASSVSPVIVNLLETIQALEEKLLLIHPERRTNVEKGFGTANRH</sequence>
<dbReference type="EMBL" id="UZAJ01001991">
    <property type="protein sequence ID" value="VDO35365.1"/>
    <property type="molecule type" value="Genomic_DNA"/>
</dbReference>
<keyword evidence="3" id="KW-1185">Reference proteome</keyword>
<name>A0A183H6L0_9BILA</name>
<protein>
    <submittedName>
        <fullName evidence="2 4">Uncharacterized protein</fullName>
    </submittedName>
</protein>
<dbReference type="STRING" id="387005.A0A183H6L0"/>
<dbReference type="WBParaSite" id="OFLC_0000312101-mRNA-1">
    <property type="protein sequence ID" value="OFLC_0000312101-mRNA-1"/>
    <property type="gene ID" value="OFLC_0000312101"/>
</dbReference>
<gene>
    <name evidence="2" type="ORF">OFLC_LOCUS3122</name>
</gene>
<reference evidence="2 3" key="2">
    <citation type="submission" date="2018-11" db="EMBL/GenBank/DDBJ databases">
        <authorList>
            <consortium name="Pathogen Informatics"/>
        </authorList>
    </citation>
    <scope>NUCLEOTIDE SEQUENCE [LARGE SCALE GENOMIC DNA]</scope>
</reference>